<dbReference type="PROSITE" id="PS00373">
    <property type="entry name" value="GART"/>
    <property type="match status" value="1"/>
</dbReference>
<comment type="pathway">
    <text evidence="1">Purine metabolism; IMP biosynthesis via de novo pathway; N(2)-formyl-N(1)-(5-phospho-D-ribosyl)glycinamide from N(1)-(5-phospho-D-ribosyl)glycinamide (10-formyl THF route): step 1/1.</text>
</comment>
<reference evidence="10" key="1">
    <citation type="submission" date="2020-07" db="EMBL/GenBank/DDBJ databases">
        <title>The High-quality genome of the commercially important snow crab, Chionoecetes opilio.</title>
        <authorList>
            <person name="Jeong J.-H."/>
            <person name="Ryu S."/>
        </authorList>
    </citation>
    <scope>NUCLEOTIDE SEQUENCE</scope>
    <source>
        <strain evidence="10">MADBK_172401_WGS</strain>
        <tissue evidence="10">Digestive gland</tissue>
    </source>
</reference>
<gene>
    <name evidence="10" type="primary">GART_1</name>
    <name evidence="10" type="ORF">GWK47_015461</name>
</gene>
<feature type="domain" description="Formyl transferase N-terminal" evidence="9">
    <location>
        <begin position="83"/>
        <end position="208"/>
    </location>
</feature>
<dbReference type="EMBL" id="JACEEZ010021091">
    <property type="protein sequence ID" value="KAG0713780.1"/>
    <property type="molecule type" value="Genomic_DNA"/>
</dbReference>
<comment type="similarity">
    <text evidence="5">Belongs to the GART family.</text>
</comment>
<evidence type="ECO:0000256" key="4">
    <source>
        <dbReference type="ARBA" id="ARBA00022755"/>
    </source>
</evidence>
<evidence type="ECO:0000256" key="2">
    <source>
        <dbReference type="ARBA" id="ARBA00012254"/>
    </source>
</evidence>
<dbReference type="UniPathway" id="UPA00074">
    <property type="reaction ID" value="UER00126"/>
</dbReference>
<dbReference type="Gene3D" id="3.40.50.170">
    <property type="entry name" value="Formyl transferase, N-terminal domain"/>
    <property type="match status" value="1"/>
</dbReference>
<keyword evidence="11" id="KW-1185">Reference proteome</keyword>
<proteinExistence type="inferred from homology"/>
<dbReference type="InterPro" id="IPR001555">
    <property type="entry name" value="GART_AS"/>
</dbReference>
<dbReference type="InterPro" id="IPR004607">
    <property type="entry name" value="GART"/>
</dbReference>
<dbReference type="OrthoDB" id="2018833at2759"/>
<dbReference type="PANTHER" id="PTHR43369">
    <property type="entry name" value="PHOSPHORIBOSYLGLYCINAMIDE FORMYLTRANSFERASE"/>
    <property type="match status" value="1"/>
</dbReference>
<name>A0A8J4Y302_CHIOP</name>
<sequence>MVLVVGADRIAEVMGLIEWNGWGQAVVVGRLVTRDEGMDRVVVEGLADKLWEMSCPSVVQCANDEFPKKNVAVLISGTGTNLQVIPHKNYKTREEFEMTLEFELDAAGVDLICLAGFMRILTPSFVQRWRGQLLNIHPSLLPAFKGMYGVRQALEAGVTIAGCTVHFVSEELDCGAIVTQEAVCVLPGDSEATLVERIKKAEHVAYPRQDLGGSGRECEA</sequence>
<evidence type="ECO:0000313" key="10">
    <source>
        <dbReference type="EMBL" id="KAG0713780.1"/>
    </source>
</evidence>
<protein>
    <recommendedName>
        <fullName evidence="2">phosphoribosylglycinamide formyltransferase 1</fullName>
        <ecNumber evidence="2">2.1.2.2</ecNumber>
    </recommendedName>
    <alternativeName>
        <fullName evidence="7">5'-phosphoribosylglycinamide transformylase</fullName>
    </alternativeName>
    <alternativeName>
        <fullName evidence="6">GAR transformylase</fullName>
    </alternativeName>
</protein>
<evidence type="ECO:0000256" key="6">
    <source>
        <dbReference type="ARBA" id="ARBA00041324"/>
    </source>
</evidence>
<dbReference type="Proteomes" id="UP000770661">
    <property type="component" value="Unassembled WGS sequence"/>
</dbReference>
<dbReference type="GO" id="GO:0006189">
    <property type="term" value="P:'de novo' IMP biosynthetic process"/>
    <property type="evidence" value="ECO:0007669"/>
    <property type="project" value="UniProtKB-UniPathway"/>
</dbReference>
<keyword evidence="3" id="KW-0808">Transferase</keyword>
<dbReference type="Pfam" id="PF00551">
    <property type="entry name" value="Formyl_trans_N"/>
    <property type="match status" value="1"/>
</dbReference>
<keyword evidence="4" id="KW-0658">Purine biosynthesis</keyword>
<evidence type="ECO:0000256" key="5">
    <source>
        <dbReference type="ARBA" id="ARBA00038440"/>
    </source>
</evidence>
<evidence type="ECO:0000256" key="8">
    <source>
        <dbReference type="ARBA" id="ARBA00047664"/>
    </source>
</evidence>
<evidence type="ECO:0000256" key="3">
    <source>
        <dbReference type="ARBA" id="ARBA00022679"/>
    </source>
</evidence>
<evidence type="ECO:0000259" key="9">
    <source>
        <dbReference type="Pfam" id="PF00551"/>
    </source>
</evidence>
<dbReference type="SUPFAM" id="SSF53328">
    <property type="entry name" value="Formyltransferase"/>
    <property type="match status" value="1"/>
</dbReference>
<organism evidence="10 11">
    <name type="scientific">Chionoecetes opilio</name>
    <name type="common">Atlantic snow crab</name>
    <name type="synonym">Cancer opilio</name>
    <dbReference type="NCBI Taxonomy" id="41210"/>
    <lineage>
        <taxon>Eukaryota</taxon>
        <taxon>Metazoa</taxon>
        <taxon>Ecdysozoa</taxon>
        <taxon>Arthropoda</taxon>
        <taxon>Crustacea</taxon>
        <taxon>Multicrustacea</taxon>
        <taxon>Malacostraca</taxon>
        <taxon>Eumalacostraca</taxon>
        <taxon>Eucarida</taxon>
        <taxon>Decapoda</taxon>
        <taxon>Pleocyemata</taxon>
        <taxon>Brachyura</taxon>
        <taxon>Eubrachyura</taxon>
        <taxon>Majoidea</taxon>
        <taxon>Majidae</taxon>
        <taxon>Chionoecetes</taxon>
    </lineage>
</organism>
<comment type="catalytic activity">
    <reaction evidence="8">
        <text>N(1)-(5-phospho-beta-D-ribosyl)glycinamide + (6R)-10-formyltetrahydrofolate = N(2)-formyl-N(1)-(5-phospho-beta-D-ribosyl)glycinamide + (6S)-5,6,7,8-tetrahydrofolate + H(+)</text>
        <dbReference type="Rhea" id="RHEA:15053"/>
        <dbReference type="ChEBI" id="CHEBI:15378"/>
        <dbReference type="ChEBI" id="CHEBI:57453"/>
        <dbReference type="ChEBI" id="CHEBI:143788"/>
        <dbReference type="ChEBI" id="CHEBI:147286"/>
        <dbReference type="ChEBI" id="CHEBI:195366"/>
        <dbReference type="EC" id="2.1.2.2"/>
    </reaction>
</comment>
<dbReference type="GO" id="GO:0004644">
    <property type="term" value="F:phosphoribosylglycinamide formyltransferase activity"/>
    <property type="evidence" value="ECO:0007669"/>
    <property type="project" value="UniProtKB-EC"/>
</dbReference>
<dbReference type="CDD" id="cd08645">
    <property type="entry name" value="FMT_core_GART"/>
    <property type="match status" value="1"/>
</dbReference>
<dbReference type="EC" id="2.1.2.2" evidence="2"/>
<dbReference type="GO" id="GO:0005829">
    <property type="term" value="C:cytosol"/>
    <property type="evidence" value="ECO:0007669"/>
    <property type="project" value="TreeGrafter"/>
</dbReference>
<comment type="caution">
    <text evidence="10">The sequence shown here is derived from an EMBL/GenBank/DDBJ whole genome shotgun (WGS) entry which is preliminary data.</text>
</comment>
<dbReference type="InterPro" id="IPR036477">
    <property type="entry name" value="Formyl_transf_N_sf"/>
</dbReference>
<accession>A0A8J4Y302</accession>
<evidence type="ECO:0000256" key="7">
    <source>
        <dbReference type="ARBA" id="ARBA00041682"/>
    </source>
</evidence>
<dbReference type="InterPro" id="IPR002376">
    <property type="entry name" value="Formyl_transf_N"/>
</dbReference>
<dbReference type="NCBIfam" id="TIGR00639">
    <property type="entry name" value="PurN"/>
    <property type="match status" value="1"/>
</dbReference>
<evidence type="ECO:0000256" key="1">
    <source>
        <dbReference type="ARBA" id="ARBA00005054"/>
    </source>
</evidence>
<dbReference type="AlphaFoldDB" id="A0A8J4Y302"/>
<evidence type="ECO:0000313" key="11">
    <source>
        <dbReference type="Proteomes" id="UP000770661"/>
    </source>
</evidence>
<dbReference type="PANTHER" id="PTHR43369:SF2">
    <property type="entry name" value="PHOSPHORIBOSYLGLYCINAMIDE FORMYLTRANSFERASE"/>
    <property type="match status" value="1"/>
</dbReference>